<accession>A0A9W7L4B8</accession>
<dbReference type="GO" id="GO:0003743">
    <property type="term" value="F:translation initiation factor activity"/>
    <property type="evidence" value="ECO:0007669"/>
    <property type="project" value="InterPro"/>
</dbReference>
<evidence type="ECO:0000259" key="3">
    <source>
        <dbReference type="PROSITE" id="PS50296"/>
    </source>
</evidence>
<dbReference type="GO" id="GO:0002188">
    <property type="term" value="P:translation reinitiation"/>
    <property type="evidence" value="ECO:0007669"/>
    <property type="project" value="TreeGrafter"/>
</dbReference>
<dbReference type="InterPro" id="IPR050318">
    <property type="entry name" value="DENR/SUI1_TIF"/>
</dbReference>
<dbReference type="PANTHER" id="PTHR12789:SF0">
    <property type="entry name" value="DENSITY-REGULATED PROTEIN"/>
    <property type="match status" value="1"/>
</dbReference>
<dbReference type="GO" id="GO:0003729">
    <property type="term" value="F:mRNA binding"/>
    <property type="evidence" value="ECO:0007669"/>
    <property type="project" value="TreeGrafter"/>
</dbReference>
<comment type="similarity">
    <text evidence="1">Belongs to the DENR family.</text>
</comment>
<keyword evidence="5" id="KW-1185">Reference proteome</keyword>
<comment type="caution">
    <text evidence="4">The sequence shown here is derived from an EMBL/GenBank/DDBJ whole genome shotgun (WGS) entry which is preliminary data.</text>
</comment>
<dbReference type="InterPro" id="IPR048517">
    <property type="entry name" value="DENR_N"/>
</dbReference>
<feature type="region of interest" description="Disordered" evidence="2">
    <location>
        <begin position="67"/>
        <end position="86"/>
    </location>
</feature>
<dbReference type="Proteomes" id="UP001165065">
    <property type="component" value="Unassembled WGS sequence"/>
</dbReference>
<sequence>MTEITPKQVLYCDMCGNPPEYCEYGPDFETHCKPWIVKNHPSVAEKLFTNLLAAPASAAASEGSASADAAASGSPPPSAATSAPTEPWTIEERLTNFYKKYVPEKVSDVSKLLDKYAGKEEKLFTALSSKYGPEPVDPYLAAKWGIVGDFDDDNDDDESGELSNGVTGIRLAQQAAASKVSSVVDADTGGDEGGKKSKARGASAKTAAKVNTRVVIQKLSRQRKKAVTVVVGMDTVPDLKLKDVAQAFRKKFAGSSSVKDTPAGRKEIIIQGDHQEACAKLVVEKFKVPKKCVFIDMDGEIVGIE</sequence>
<dbReference type="InterPro" id="IPR036877">
    <property type="entry name" value="SUI1_dom_sf"/>
</dbReference>
<dbReference type="OrthoDB" id="277199at2759"/>
<organism evidence="4 5">
    <name type="scientific">Triparma columacea</name>
    <dbReference type="NCBI Taxonomy" id="722753"/>
    <lineage>
        <taxon>Eukaryota</taxon>
        <taxon>Sar</taxon>
        <taxon>Stramenopiles</taxon>
        <taxon>Ochrophyta</taxon>
        <taxon>Bolidophyceae</taxon>
        <taxon>Parmales</taxon>
        <taxon>Triparmaceae</taxon>
        <taxon>Triparma</taxon>
    </lineage>
</organism>
<dbReference type="SUPFAM" id="SSF55159">
    <property type="entry name" value="eIF1-like"/>
    <property type="match status" value="1"/>
</dbReference>
<evidence type="ECO:0000256" key="2">
    <source>
        <dbReference type="SAM" id="MobiDB-lite"/>
    </source>
</evidence>
<feature type="domain" description="SUI1" evidence="3">
    <location>
        <begin position="214"/>
        <end position="286"/>
    </location>
</feature>
<dbReference type="Pfam" id="PF21023">
    <property type="entry name" value="DENR_N"/>
    <property type="match status" value="1"/>
</dbReference>
<evidence type="ECO:0000256" key="1">
    <source>
        <dbReference type="ARBA" id="ARBA00007514"/>
    </source>
</evidence>
<dbReference type="InterPro" id="IPR046447">
    <property type="entry name" value="DENR_C"/>
</dbReference>
<dbReference type="AlphaFoldDB" id="A0A9W7L4B8"/>
<dbReference type="GO" id="GO:0001731">
    <property type="term" value="P:formation of translation preinitiation complex"/>
    <property type="evidence" value="ECO:0007669"/>
    <property type="project" value="TreeGrafter"/>
</dbReference>
<dbReference type="PANTHER" id="PTHR12789">
    <property type="entry name" value="DENSITY-REGULATED PROTEIN HOMOLOG"/>
    <property type="match status" value="1"/>
</dbReference>
<name>A0A9W7L4B8_9STRA</name>
<evidence type="ECO:0000313" key="5">
    <source>
        <dbReference type="Proteomes" id="UP001165065"/>
    </source>
</evidence>
<dbReference type="Gene3D" id="3.30.780.10">
    <property type="entry name" value="SUI1-like domain"/>
    <property type="match status" value="1"/>
</dbReference>
<dbReference type="PROSITE" id="PS50296">
    <property type="entry name" value="SUI1"/>
    <property type="match status" value="1"/>
</dbReference>
<gene>
    <name evidence="4" type="ORF">TrCOL_g13077</name>
</gene>
<feature type="region of interest" description="Disordered" evidence="2">
    <location>
        <begin position="182"/>
        <end position="203"/>
    </location>
</feature>
<evidence type="ECO:0000313" key="4">
    <source>
        <dbReference type="EMBL" id="GMI28359.1"/>
    </source>
</evidence>
<protein>
    <recommendedName>
        <fullName evidence="3">SUI1 domain-containing protein</fullName>
    </recommendedName>
</protein>
<reference evidence="5" key="1">
    <citation type="journal article" date="2023" name="Commun. Biol.">
        <title>Genome analysis of Parmales, the sister group of diatoms, reveals the evolutionary specialization of diatoms from phago-mixotrophs to photoautotrophs.</title>
        <authorList>
            <person name="Ban H."/>
            <person name="Sato S."/>
            <person name="Yoshikawa S."/>
            <person name="Yamada K."/>
            <person name="Nakamura Y."/>
            <person name="Ichinomiya M."/>
            <person name="Sato N."/>
            <person name="Blanc-Mathieu R."/>
            <person name="Endo H."/>
            <person name="Kuwata A."/>
            <person name="Ogata H."/>
        </authorList>
    </citation>
    <scope>NUCLEOTIDE SEQUENCE [LARGE SCALE GENOMIC DNA]</scope>
</reference>
<dbReference type="InterPro" id="IPR001950">
    <property type="entry name" value="SUI1"/>
</dbReference>
<dbReference type="CDD" id="cd11607">
    <property type="entry name" value="DENR_C"/>
    <property type="match status" value="1"/>
</dbReference>
<proteinExistence type="inferred from homology"/>
<dbReference type="EMBL" id="BRYA01000661">
    <property type="protein sequence ID" value="GMI28359.1"/>
    <property type="molecule type" value="Genomic_DNA"/>
</dbReference>
<dbReference type="Pfam" id="PF01253">
    <property type="entry name" value="SUI1"/>
    <property type="match status" value="1"/>
</dbReference>